<comment type="cofactor">
    <cofactor evidence="1 6">
        <name>pyridoxal 5'-phosphate</name>
        <dbReference type="ChEBI" id="CHEBI:597326"/>
    </cofactor>
</comment>
<dbReference type="SUPFAM" id="SSF53383">
    <property type="entry name" value="PLP-dependent transferases"/>
    <property type="match status" value="1"/>
</dbReference>
<gene>
    <name evidence="8" type="ORF">FE785_09770</name>
</gene>
<protein>
    <recommendedName>
        <fullName evidence="6">Aminotransferase</fullName>
        <ecNumber evidence="6">2.6.1.-</ecNumber>
    </recommendedName>
</protein>
<dbReference type="PANTHER" id="PTHR46383:SF2">
    <property type="entry name" value="AMINOTRANSFERASE"/>
    <property type="match status" value="1"/>
</dbReference>
<accession>A0A4P9K802</accession>
<reference evidence="8 9" key="1">
    <citation type="submission" date="2019-05" db="EMBL/GenBank/DDBJ databases">
        <title>Thiomicrorhabdus sediminis sp. nov, a novel sulfur-oxidizing bacterium isolated from coastal sediment.</title>
        <authorList>
            <person name="Liu X."/>
        </authorList>
    </citation>
    <scope>NUCLEOTIDE SEQUENCE [LARGE SCALE GENOMIC DNA]</scope>
    <source>
        <strain evidence="8 9">G1</strain>
    </source>
</reference>
<dbReference type="InterPro" id="IPR015421">
    <property type="entry name" value="PyrdxlP-dep_Trfase_major"/>
</dbReference>
<evidence type="ECO:0000313" key="8">
    <source>
        <dbReference type="EMBL" id="QCU91189.1"/>
    </source>
</evidence>
<name>A0A4P9K802_9GAMM</name>
<dbReference type="EMBL" id="CP040602">
    <property type="protein sequence ID" value="QCU91189.1"/>
    <property type="molecule type" value="Genomic_DNA"/>
</dbReference>
<dbReference type="PROSITE" id="PS00105">
    <property type="entry name" value="AA_TRANSFER_CLASS_1"/>
    <property type="match status" value="1"/>
</dbReference>
<dbReference type="InterPro" id="IPR004839">
    <property type="entry name" value="Aminotransferase_I/II_large"/>
</dbReference>
<evidence type="ECO:0000313" key="9">
    <source>
        <dbReference type="Proteomes" id="UP000304864"/>
    </source>
</evidence>
<dbReference type="GO" id="GO:0008483">
    <property type="term" value="F:transaminase activity"/>
    <property type="evidence" value="ECO:0007669"/>
    <property type="project" value="UniProtKB-KW"/>
</dbReference>
<dbReference type="GO" id="GO:0006520">
    <property type="term" value="P:amino acid metabolic process"/>
    <property type="evidence" value="ECO:0007669"/>
    <property type="project" value="InterPro"/>
</dbReference>
<dbReference type="PRINTS" id="PR00753">
    <property type="entry name" value="ACCSYNTHASE"/>
</dbReference>
<keyword evidence="5" id="KW-0663">Pyridoxal phosphate</keyword>
<organism evidence="8 9">
    <name type="scientific">Thiomicrorhabdus sediminis</name>
    <dbReference type="NCBI Taxonomy" id="2580412"/>
    <lineage>
        <taxon>Bacteria</taxon>
        <taxon>Pseudomonadati</taxon>
        <taxon>Pseudomonadota</taxon>
        <taxon>Gammaproteobacteria</taxon>
        <taxon>Thiotrichales</taxon>
        <taxon>Piscirickettsiaceae</taxon>
        <taxon>Thiomicrorhabdus</taxon>
    </lineage>
</organism>
<dbReference type="KEGG" id="thig:FE785_09770"/>
<dbReference type="InterPro" id="IPR015424">
    <property type="entry name" value="PyrdxlP-dep_Trfase"/>
</dbReference>
<dbReference type="InterPro" id="IPR050596">
    <property type="entry name" value="AspAT/PAT-like"/>
</dbReference>
<sequence length="378" mass="42144">MKILGQARNLQQQGREVIHLEVGEPDFASLDCLNHAANEALEQGLSHYTPSLGLPELRHKLADFYSHFYKASVSSNNIMLTPGASGALQVVLSAILDADDKVLMADPTYPCNRQFVRLLNAKVLSVDVSHETRFQLTLKLVQQAWQKGIKAVMIASPANPTGTVIEQAELVKIARFLGEKQAYLIVDEIYQGLVYNRPPESILANQNLPENIIVINSFSKYFGMTGWRLGWCIAPDKLMPVLERLAQNIYLAAPTPAQYAALRVLEKDALQALEKRRLIFLQRRDTLIDALEAIGQKIDCHPDGAFYLYWNISAFSNNSEAFCQALLEQTGVAITPGTDFSDAQGKHYVRIAYTKECQILIRAVELIAQFIQGLKTQA</sequence>
<keyword evidence="3 6" id="KW-0032">Aminotransferase</keyword>
<dbReference type="Pfam" id="PF00155">
    <property type="entry name" value="Aminotran_1_2"/>
    <property type="match status" value="1"/>
</dbReference>
<keyword evidence="4 6" id="KW-0808">Transferase</keyword>
<keyword evidence="9" id="KW-1185">Reference proteome</keyword>
<dbReference type="CDD" id="cd00609">
    <property type="entry name" value="AAT_like"/>
    <property type="match status" value="1"/>
</dbReference>
<dbReference type="GO" id="GO:0030170">
    <property type="term" value="F:pyridoxal phosphate binding"/>
    <property type="evidence" value="ECO:0007669"/>
    <property type="project" value="InterPro"/>
</dbReference>
<comment type="similarity">
    <text evidence="2 6">Belongs to the class-I pyridoxal-phosphate-dependent aminotransferase family.</text>
</comment>
<dbReference type="Proteomes" id="UP000304864">
    <property type="component" value="Chromosome"/>
</dbReference>
<evidence type="ECO:0000256" key="1">
    <source>
        <dbReference type="ARBA" id="ARBA00001933"/>
    </source>
</evidence>
<evidence type="ECO:0000256" key="5">
    <source>
        <dbReference type="ARBA" id="ARBA00022898"/>
    </source>
</evidence>
<evidence type="ECO:0000256" key="3">
    <source>
        <dbReference type="ARBA" id="ARBA00022576"/>
    </source>
</evidence>
<dbReference type="InterPro" id="IPR004838">
    <property type="entry name" value="NHTrfase_class1_PyrdxlP-BS"/>
</dbReference>
<feature type="domain" description="Aminotransferase class I/classII large" evidence="7">
    <location>
        <begin position="16"/>
        <end position="361"/>
    </location>
</feature>
<dbReference type="PANTHER" id="PTHR46383">
    <property type="entry name" value="ASPARTATE AMINOTRANSFERASE"/>
    <property type="match status" value="1"/>
</dbReference>
<proteinExistence type="inferred from homology"/>
<dbReference type="AlphaFoldDB" id="A0A4P9K802"/>
<dbReference type="OrthoDB" id="9803354at2"/>
<dbReference type="EC" id="2.6.1.-" evidence="6"/>
<evidence type="ECO:0000256" key="6">
    <source>
        <dbReference type="RuleBase" id="RU000481"/>
    </source>
</evidence>
<evidence type="ECO:0000256" key="4">
    <source>
        <dbReference type="ARBA" id="ARBA00022679"/>
    </source>
</evidence>
<dbReference type="Gene3D" id="3.40.640.10">
    <property type="entry name" value="Type I PLP-dependent aspartate aminotransferase-like (Major domain)"/>
    <property type="match status" value="1"/>
</dbReference>
<evidence type="ECO:0000256" key="2">
    <source>
        <dbReference type="ARBA" id="ARBA00007441"/>
    </source>
</evidence>
<evidence type="ECO:0000259" key="7">
    <source>
        <dbReference type="Pfam" id="PF00155"/>
    </source>
</evidence>